<dbReference type="EMBL" id="FNHH01000003">
    <property type="protein sequence ID" value="SDL88600.1"/>
    <property type="molecule type" value="Genomic_DNA"/>
</dbReference>
<dbReference type="OrthoDB" id="892893at2"/>
<dbReference type="SUPFAM" id="SSF56349">
    <property type="entry name" value="DNA breaking-rejoining enzymes"/>
    <property type="match status" value="1"/>
</dbReference>
<dbReference type="GO" id="GO:0003677">
    <property type="term" value="F:DNA binding"/>
    <property type="evidence" value="ECO:0007669"/>
    <property type="project" value="UniProtKB-KW"/>
</dbReference>
<organism evidence="5 6">
    <name type="scientific">Daejeonella rubra</name>
    <dbReference type="NCBI Taxonomy" id="990371"/>
    <lineage>
        <taxon>Bacteria</taxon>
        <taxon>Pseudomonadati</taxon>
        <taxon>Bacteroidota</taxon>
        <taxon>Sphingobacteriia</taxon>
        <taxon>Sphingobacteriales</taxon>
        <taxon>Sphingobacteriaceae</taxon>
        <taxon>Daejeonella</taxon>
    </lineage>
</organism>
<comment type="similarity">
    <text evidence="1">Belongs to the 'phage' integrase family.</text>
</comment>
<evidence type="ECO:0000256" key="3">
    <source>
        <dbReference type="ARBA" id="ARBA00023172"/>
    </source>
</evidence>
<dbReference type="Proteomes" id="UP000199226">
    <property type="component" value="Unassembled WGS sequence"/>
</dbReference>
<gene>
    <name evidence="5" type="ORF">SAMN05421813_103133</name>
</gene>
<dbReference type="InterPro" id="IPR050090">
    <property type="entry name" value="Tyrosine_recombinase_XerCD"/>
</dbReference>
<dbReference type="GO" id="GO:0015074">
    <property type="term" value="P:DNA integration"/>
    <property type="evidence" value="ECO:0007669"/>
    <property type="project" value="InterPro"/>
</dbReference>
<evidence type="ECO:0000313" key="5">
    <source>
        <dbReference type="EMBL" id="SDL88600.1"/>
    </source>
</evidence>
<keyword evidence="6" id="KW-1185">Reference proteome</keyword>
<dbReference type="InterPro" id="IPR010998">
    <property type="entry name" value="Integrase_recombinase_N"/>
</dbReference>
<dbReference type="STRING" id="990371.SAMN05421813_103133"/>
<dbReference type="InterPro" id="IPR013762">
    <property type="entry name" value="Integrase-like_cat_sf"/>
</dbReference>
<dbReference type="PANTHER" id="PTHR30349:SF64">
    <property type="entry name" value="PROPHAGE INTEGRASE INTD-RELATED"/>
    <property type="match status" value="1"/>
</dbReference>
<dbReference type="PANTHER" id="PTHR30349">
    <property type="entry name" value="PHAGE INTEGRASE-RELATED"/>
    <property type="match status" value="1"/>
</dbReference>
<feature type="domain" description="Tyr recombinase" evidence="4">
    <location>
        <begin position="220"/>
        <end position="399"/>
    </location>
</feature>
<protein>
    <submittedName>
        <fullName evidence="5">Site-specific recombinase XerD</fullName>
    </submittedName>
</protein>
<sequence length="404" mass="46789">METNYSLLFYLKKPKNYTTGPIPIYMRITVNAPGKEVSTGRECEPHRWCSKSNRESGNKESTRLLNSYLDELNKKVEEAHTLLTKERKEITSTSLKNKFLGKEEKKPMLMELFTLHNNQMEELIGNEYEDNTLKGYKTTFRHLTSYLITKYEVGDICIDALDYNFIKGFEHHLKTFFNLAPVSAKKYIKNFKKVVNNYCIKPRLLKDNPFSDYTNKAKAKEREFLHQVQLDRMVDKDIRVQRVDRVRDIFVFCCYTGLSYADVKKLKRSEIMTGVDGGKWIFTSRKKTETNSSIPLLAPAINIINKYKKHPLCSEYVLPVLSNQKMNSYLKEIADMCDITQNLTFHLSRHTFATTVTLSNGVPIESVSKMLGHLDLKTTQHYAKVLNTKISDDMKALKKKLAIA</sequence>
<dbReference type="AlphaFoldDB" id="A0A1G9NQC8"/>
<keyword evidence="3" id="KW-0233">DNA recombination</keyword>
<evidence type="ECO:0000256" key="2">
    <source>
        <dbReference type="ARBA" id="ARBA00023125"/>
    </source>
</evidence>
<dbReference type="Gene3D" id="1.10.443.10">
    <property type="entry name" value="Intergrase catalytic core"/>
    <property type="match status" value="1"/>
</dbReference>
<dbReference type="InterPro" id="IPR002104">
    <property type="entry name" value="Integrase_catalytic"/>
</dbReference>
<name>A0A1G9NQC8_9SPHI</name>
<dbReference type="RefSeq" id="WP_090699903.1">
    <property type="nucleotide sequence ID" value="NZ_FNHH01000003.1"/>
</dbReference>
<proteinExistence type="inferred from homology"/>
<dbReference type="Pfam" id="PF13102">
    <property type="entry name" value="Phage_int_SAM_5"/>
    <property type="match status" value="1"/>
</dbReference>
<keyword evidence="2" id="KW-0238">DNA-binding</keyword>
<dbReference type="CDD" id="cd01185">
    <property type="entry name" value="INTN1_C_like"/>
    <property type="match status" value="1"/>
</dbReference>
<dbReference type="InterPro" id="IPR035386">
    <property type="entry name" value="Arm-DNA-bind_5"/>
</dbReference>
<dbReference type="InterPro" id="IPR011010">
    <property type="entry name" value="DNA_brk_join_enz"/>
</dbReference>
<reference evidence="6" key="1">
    <citation type="submission" date="2016-10" db="EMBL/GenBank/DDBJ databases">
        <authorList>
            <person name="Varghese N."/>
            <person name="Submissions S."/>
        </authorList>
    </citation>
    <scope>NUCLEOTIDE SEQUENCE [LARGE SCALE GENOMIC DNA]</scope>
    <source>
        <strain evidence="6">DSM 24536</strain>
    </source>
</reference>
<accession>A0A1G9NQC8</accession>
<dbReference type="Pfam" id="PF00589">
    <property type="entry name" value="Phage_integrase"/>
    <property type="match status" value="1"/>
</dbReference>
<dbReference type="Gene3D" id="1.10.150.130">
    <property type="match status" value="1"/>
</dbReference>
<evidence type="ECO:0000256" key="1">
    <source>
        <dbReference type="ARBA" id="ARBA00008857"/>
    </source>
</evidence>
<dbReference type="InterPro" id="IPR025269">
    <property type="entry name" value="SAM-like_dom"/>
</dbReference>
<dbReference type="Pfam" id="PF17293">
    <property type="entry name" value="Arm-DNA-bind_5"/>
    <property type="match status" value="1"/>
</dbReference>
<evidence type="ECO:0000313" key="6">
    <source>
        <dbReference type="Proteomes" id="UP000199226"/>
    </source>
</evidence>
<evidence type="ECO:0000259" key="4">
    <source>
        <dbReference type="PROSITE" id="PS51898"/>
    </source>
</evidence>
<dbReference type="PROSITE" id="PS51898">
    <property type="entry name" value="TYR_RECOMBINASE"/>
    <property type="match status" value="1"/>
</dbReference>
<dbReference type="GO" id="GO:0006310">
    <property type="term" value="P:DNA recombination"/>
    <property type="evidence" value="ECO:0007669"/>
    <property type="project" value="UniProtKB-KW"/>
</dbReference>